<dbReference type="EMBL" id="JAUMKJ010000016">
    <property type="protein sequence ID" value="MDO3678262.1"/>
    <property type="molecule type" value="Genomic_DNA"/>
</dbReference>
<dbReference type="PROSITE" id="PS51257">
    <property type="entry name" value="PROKAR_LIPOPROTEIN"/>
    <property type="match status" value="1"/>
</dbReference>
<dbReference type="Gene3D" id="2.130.10.10">
    <property type="entry name" value="YVTN repeat-like/Quinoprotein amine dehydrogenase"/>
    <property type="match status" value="1"/>
</dbReference>
<proteinExistence type="predicted"/>
<dbReference type="Proteomes" id="UP001168883">
    <property type="component" value="Unassembled WGS sequence"/>
</dbReference>
<gene>
    <name evidence="1" type="ORF">Q3C12_14725</name>
</gene>
<sequence length="376" mass="42781">MKRIFLWAAAYVLLAVIVTGCTGALKSKTVIIPDAEESREPQSLSETFEVNKIYKLPENEDGELFGWTDKEHVLGYFGKRGQERSFEELDYEFKTRQPLPDIHGFVHGVKVSADGAYASFSVQIGGKEKLMLLRLADQKQTVLREWANKERVVVTGQMSWSNNGRYVSFVQENGNQEAVIAVYDVTRQETKEFKFTGKTTENDHIYSVQVSDDGASALIFKIAVRQPYIVFGSFQGDAFVSQYEHPVSSEGNGDFVNDDQIVFVGEEGSLTLFDRRNAKITTLLERSGVFQLSRDRKYIAYSKGRENLYVAKLQGNNIMNEKEIYKGIVPEQIEWSPDNRRMLLTGRKWYEPRPSASVPIVAPFTQNNSLFIIEFK</sequence>
<protein>
    <recommendedName>
        <fullName evidence="3">Lipoprotein</fullName>
    </recommendedName>
</protein>
<accession>A0ABT8VB86</accession>
<keyword evidence="2" id="KW-1185">Reference proteome</keyword>
<dbReference type="RefSeq" id="WP_302878806.1">
    <property type="nucleotide sequence ID" value="NZ_JAUMKJ010000016.1"/>
</dbReference>
<evidence type="ECO:0000313" key="1">
    <source>
        <dbReference type="EMBL" id="MDO3678262.1"/>
    </source>
</evidence>
<evidence type="ECO:0008006" key="3">
    <source>
        <dbReference type="Google" id="ProtNLM"/>
    </source>
</evidence>
<reference evidence="1" key="1">
    <citation type="submission" date="2023-07" db="EMBL/GenBank/DDBJ databases">
        <authorList>
            <person name="Aktuganov G."/>
            <person name="Boyko T."/>
            <person name="Delegan Y."/>
            <person name="Galimzianova N."/>
            <person name="Gilvanova E."/>
            <person name="Korobov V."/>
            <person name="Kuzmina L."/>
            <person name="Melentiev A."/>
            <person name="Milman P."/>
            <person name="Ryabova A."/>
            <person name="Stupak E."/>
            <person name="Yasakov T."/>
            <person name="Zharikova N."/>
            <person name="Zhurenko E."/>
        </authorList>
    </citation>
    <scope>NUCLEOTIDE SEQUENCE</scope>
    <source>
        <strain evidence="1">IB-739</strain>
    </source>
</reference>
<comment type="caution">
    <text evidence="1">The sequence shown here is derived from an EMBL/GenBank/DDBJ whole genome shotgun (WGS) entry which is preliminary data.</text>
</comment>
<evidence type="ECO:0000313" key="2">
    <source>
        <dbReference type="Proteomes" id="UP001168883"/>
    </source>
</evidence>
<dbReference type="SUPFAM" id="SSF82171">
    <property type="entry name" value="DPP6 N-terminal domain-like"/>
    <property type="match status" value="1"/>
</dbReference>
<organism evidence="1 2">
    <name type="scientific">Paenibacillus ehimensis</name>
    <dbReference type="NCBI Taxonomy" id="79264"/>
    <lineage>
        <taxon>Bacteria</taxon>
        <taxon>Bacillati</taxon>
        <taxon>Bacillota</taxon>
        <taxon>Bacilli</taxon>
        <taxon>Bacillales</taxon>
        <taxon>Paenibacillaceae</taxon>
        <taxon>Paenibacillus</taxon>
    </lineage>
</organism>
<dbReference type="InterPro" id="IPR015943">
    <property type="entry name" value="WD40/YVTN_repeat-like_dom_sf"/>
</dbReference>
<name>A0ABT8VB86_9BACL</name>